<feature type="transmembrane region" description="Helical" evidence="6">
    <location>
        <begin position="146"/>
        <end position="163"/>
    </location>
</feature>
<dbReference type="CDD" id="cd07042">
    <property type="entry name" value="STAS_SulP_like_sulfate_transporter"/>
    <property type="match status" value="1"/>
</dbReference>
<feature type="transmembrane region" description="Helical" evidence="6">
    <location>
        <begin position="336"/>
        <end position="356"/>
    </location>
</feature>
<feature type="compositionally biased region" description="Basic and acidic residues" evidence="5">
    <location>
        <begin position="1"/>
        <end position="10"/>
    </location>
</feature>
<proteinExistence type="predicted"/>
<keyword evidence="4 6" id="KW-0472">Membrane</keyword>
<dbReference type="GO" id="GO:0055085">
    <property type="term" value="P:transmembrane transport"/>
    <property type="evidence" value="ECO:0007669"/>
    <property type="project" value="InterPro"/>
</dbReference>
<evidence type="ECO:0000256" key="4">
    <source>
        <dbReference type="ARBA" id="ARBA00023136"/>
    </source>
</evidence>
<protein>
    <submittedName>
        <fullName evidence="8">Sodium-independent sulfate anion transporter</fullName>
    </submittedName>
</protein>
<keyword evidence="2 6" id="KW-0812">Transmembrane</keyword>
<evidence type="ECO:0000313" key="8">
    <source>
        <dbReference type="EMBL" id="PFX31028.1"/>
    </source>
</evidence>
<evidence type="ECO:0000256" key="2">
    <source>
        <dbReference type="ARBA" id="ARBA00022692"/>
    </source>
</evidence>
<feature type="transmembrane region" description="Helical" evidence="6">
    <location>
        <begin position="434"/>
        <end position="451"/>
    </location>
</feature>
<dbReference type="InterPro" id="IPR011547">
    <property type="entry name" value="SLC26A/SulP_dom"/>
</dbReference>
<keyword evidence="9" id="KW-1185">Reference proteome</keyword>
<feature type="transmembrane region" description="Helical" evidence="6">
    <location>
        <begin position="402"/>
        <end position="422"/>
    </location>
</feature>
<dbReference type="NCBIfam" id="TIGR00815">
    <property type="entry name" value="sulP"/>
    <property type="match status" value="1"/>
</dbReference>
<comment type="caution">
    <text evidence="8">The sequence shown here is derived from an EMBL/GenBank/DDBJ whole genome shotgun (WGS) entry which is preliminary data.</text>
</comment>
<accession>A0A2B4SR03</accession>
<feature type="transmembrane region" description="Helical" evidence="6">
    <location>
        <begin position="225"/>
        <end position="244"/>
    </location>
</feature>
<feature type="region of interest" description="Disordered" evidence="5">
    <location>
        <begin position="1"/>
        <end position="22"/>
    </location>
</feature>
<feature type="transmembrane region" description="Helical" evidence="6">
    <location>
        <begin position="170"/>
        <end position="193"/>
    </location>
</feature>
<dbReference type="AlphaFoldDB" id="A0A2B4SR03"/>
<evidence type="ECO:0000256" key="1">
    <source>
        <dbReference type="ARBA" id="ARBA00004141"/>
    </source>
</evidence>
<feature type="transmembrane region" description="Helical" evidence="6">
    <location>
        <begin position="78"/>
        <end position="103"/>
    </location>
</feature>
<evidence type="ECO:0000259" key="7">
    <source>
        <dbReference type="PROSITE" id="PS50801"/>
    </source>
</evidence>
<dbReference type="PANTHER" id="PTHR11814">
    <property type="entry name" value="SULFATE TRANSPORTER"/>
    <property type="match status" value="1"/>
</dbReference>
<dbReference type="STRING" id="50429.A0A2B4SR03"/>
<evidence type="ECO:0000313" key="9">
    <source>
        <dbReference type="Proteomes" id="UP000225706"/>
    </source>
</evidence>
<dbReference type="Pfam" id="PF00916">
    <property type="entry name" value="Sulfate_transp"/>
    <property type="match status" value="1"/>
</dbReference>
<dbReference type="GO" id="GO:0016020">
    <property type="term" value="C:membrane"/>
    <property type="evidence" value="ECO:0007669"/>
    <property type="project" value="UniProtKB-SubCell"/>
</dbReference>
<gene>
    <name evidence="8" type="primary">SLC26A11</name>
    <name evidence="8" type="ORF">AWC38_SpisGene4181</name>
</gene>
<evidence type="ECO:0000256" key="6">
    <source>
        <dbReference type="SAM" id="Phobius"/>
    </source>
</evidence>
<keyword evidence="3 6" id="KW-1133">Transmembrane helix</keyword>
<feature type="compositionally biased region" description="Polar residues" evidence="5">
    <location>
        <begin position="11"/>
        <end position="22"/>
    </location>
</feature>
<dbReference type="SUPFAM" id="SSF52091">
    <property type="entry name" value="SpoIIaa-like"/>
    <property type="match status" value="1"/>
</dbReference>
<dbReference type="InterPro" id="IPR001902">
    <property type="entry name" value="SLC26A/SulP_fam"/>
</dbReference>
<dbReference type="PROSITE" id="PS50801">
    <property type="entry name" value="STAS"/>
    <property type="match status" value="1"/>
</dbReference>
<dbReference type="InterPro" id="IPR002645">
    <property type="entry name" value="STAS_dom"/>
</dbReference>
<dbReference type="InterPro" id="IPR036513">
    <property type="entry name" value="STAS_dom_sf"/>
</dbReference>
<feature type="transmembrane region" description="Helical" evidence="6">
    <location>
        <begin position="463"/>
        <end position="496"/>
    </location>
</feature>
<dbReference type="EMBL" id="LSMT01000042">
    <property type="protein sequence ID" value="PFX31028.1"/>
    <property type="molecule type" value="Genomic_DNA"/>
</dbReference>
<comment type="subcellular location">
    <subcellularLocation>
        <location evidence="1">Membrane</location>
        <topology evidence="1">Multi-pass membrane protein</topology>
    </subcellularLocation>
</comment>
<reference evidence="9" key="1">
    <citation type="journal article" date="2017" name="bioRxiv">
        <title>Comparative analysis of the genomes of Stylophora pistillata and Acropora digitifera provides evidence for extensive differences between species of corals.</title>
        <authorList>
            <person name="Voolstra C.R."/>
            <person name="Li Y."/>
            <person name="Liew Y.J."/>
            <person name="Baumgarten S."/>
            <person name="Zoccola D."/>
            <person name="Flot J.-F."/>
            <person name="Tambutte S."/>
            <person name="Allemand D."/>
            <person name="Aranda M."/>
        </authorList>
    </citation>
    <scope>NUCLEOTIDE SEQUENCE [LARGE SCALE GENOMIC DNA]</scope>
</reference>
<name>A0A2B4SR03_STYPI</name>
<feature type="transmembrane region" description="Helical" evidence="6">
    <location>
        <begin position="265"/>
        <end position="289"/>
    </location>
</feature>
<evidence type="ECO:0000256" key="3">
    <source>
        <dbReference type="ARBA" id="ARBA00022989"/>
    </source>
</evidence>
<dbReference type="Pfam" id="PF01740">
    <property type="entry name" value="STAS"/>
    <property type="match status" value="1"/>
</dbReference>
<organism evidence="8 9">
    <name type="scientific">Stylophora pistillata</name>
    <name type="common">Smooth cauliflower coral</name>
    <dbReference type="NCBI Taxonomy" id="50429"/>
    <lineage>
        <taxon>Eukaryota</taxon>
        <taxon>Metazoa</taxon>
        <taxon>Cnidaria</taxon>
        <taxon>Anthozoa</taxon>
        <taxon>Hexacorallia</taxon>
        <taxon>Scleractinia</taxon>
        <taxon>Astrocoeniina</taxon>
        <taxon>Pocilloporidae</taxon>
        <taxon>Stylophora</taxon>
    </lineage>
</organism>
<sequence>MKDLVGEERTSATTESSPLLQSAATRATSLTNSRGSHKLLDADKLARTKEKTKKGLQKYIPIISWLPKYTRESLLRDIIAGLTVGLMVVPQGLAYATIAGLPIQYGLYTSYMGCFVYCVFGSSKDITLGPTAIMSLMVDRFAQGQPLYAIALTLLCGIFQLLMGVLRLGFLVRFISLPVISGFVSAAAIIIGFGQVKSLLGLKKIPREFDKNVYETFKNIGKTNLWDFFLGSCCIVILLILKKLSRVKWHEGEDVTRLQRACRNFLWVVSIARNALVVIMAALLVVAVYSSGHAVPFSLTGEVPSGIPDFKVPALSFQVGNATRSTLEVFKDLGPGLAVVPLIGFLESIAIAKAFARKNRYTVDASQELIALGVANCLSSFVSSYPVTGSFSRTAVNAQSGVATPAGGIFTGAIVLLALGLLTDSFKYIPKASLAALIMSSVITMIEYHIVPNIWKVRRIDLVPLAITFFGCFYDIEVGILAGIAVAFCILLYNVVWPPITRIARGDYVLLKINGNLNYPGIEHLTNEIQEVPAMEPSPPGIVIDFSLVTSIDFTVTQALLTILEDMENKRIPIFFSGVQDIVRNMMMNSGIDSGIINQGTQAVIDSINSLEIVEQN</sequence>
<feature type="transmembrane region" description="Helical" evidence="6">
    <location>
        <begin position="368"/>
        <end position="387"/>
    </location>
</feature>
<dbReference type="Gene3D" id="3.30.750.24">
    <property type="entry name" value="STAS domain"/>
    <property type="match status" value="1"/>
</dbReference>
<dbReference type="Proteomes" id="UP000225706">
    <property type="component" value="Unassembled WGS sequence"/>
</dbReference>
<feature type="domain" description="STAS" evidence="7">
    <location>
        <begin position="507"/>
        <end position="617"/>
    </location>
</feature>
<evidence type="ECO:0000256" key="5">
    <source>
        <dbReference type="SAM" id="MobiDB-lite"/>
    </source>
</evidence>
<dbReference type="OrthoDB" id="288203at2759"/>